<dbReference type="GO" id="GO:0005737">
    <property type="term" value="C:cytoplasm"/>
    <property type="evidence" value="ECO:0007669"/>
    <property type="project" value="TreeGrafter"/>
</dbReference>
<dbReference type="InterPro" id="IPR015424">
    <property type="entry name" value="PyrdxlP-dep_Trfase"/>
</dbReference>
<evidence type="ECO:0000256" key="3">
    <source>
        <dbReference type="PIRSR" id="PIRSR001434-2"/>
    </source>
</evidence>
<keyword evidence="2 3" id="KW-0663">Pyridoxal phosphate</keyword>
<dbReference type="InterPro" id="IPR015422">
    <property type="entry name" value="PyrdxlP-dep_Trfase_small"/>
</dbReference>
<dbReference type="EMBL" id="HG316461">
    <property type="protein sequence ID" value="CDF90703.1"/>
    <property type="molecule type" value="Genomic_DNA"/>
</dbReference>
<dbReference type="PIRSF" id="PIRSF001434">
    <property type="entry name" value="CGS"/>
    <property type="match status" value="1"/>
</dbReference>
<dbReference type="GO" id="GO:0016846">
    <property type="term" value="F:carbon-sulfur lyase activity"/>
    <property type="evidence" value="ECO:0007669"/>
    <property type="project" value="TreeGrafter"/>
</dbReference>
<dbReference type="GO" id="GO:0030170">
    <property type="term" value="F:pyridoxal phosphate binding"/>
    <property type="evidence" value="ECO:0007669"/>
    <property type="project" value="InterPro"/>
</dbReference>
<dbReference type="AlphaFoldDB" id="A0A8J2T9D2"/>
<gene>
    <name evidence="5" type="ORF">BN860_00958g</name>
</gene>
<feature type="modified residue" description="N6-(pyridoxal phosphate)lysine" evidence="3">
    <location>
        <position position="198"/>
    </location>
</feature>
<sequence length="376" mass="42363">MVELQTLLLHGDDSNNRVTDVVPPINVATTFRYDNDNLIPWKDRDNCDFMDEFPVYSRLGHPNGVRLESIFSQMLDGYAIIYSSGLGAFLGAMVHFNPKRIFMGQCYHGCRGIIGLLKRNYGVQSFNLEDIEEHAEKGDLVHLESPVNPFGTCLDIADYSRRAHAKGALLMVDSTFAPPPLQDAWDFGADVVMHSATKYFGGHSDLLSGVLVVKDKESASKIKEDRIYLGNNIANLESYLLLRSLRTYEMRIMKQSESATKIVQYLYQHRDEYSKVLGKIYHSSLQSETFVKKQLRGGNCPVFSITLKSEELCKRFCGLLKYFQHATSLGGVESLVEWRAMSDSSIDQCLIRVSIGCESATDLIEDMANALKRLQN</sequence>
<dbReference type="GO" id="GO:0019346">
    <property type="term" value="P:transsulfuration"/>
    <property type="evidence" value="ECO:0007669"/>
    <property type="project" value="InterPro"/>
</dbReference>
<dbReference type="InterPro" id="IPR015421">
    <property type="entry name" value="PyrdxlP-dep_Trfase_major"/>
</dbReference>
<dbReference type="Pfam" id="PF01053">
    <property type="entry name" value="Cys_Met_Meta_PP"/>
    <property type="match status" value="1"/>
</dbReference>
<dbReference type="FunFam" id="3.40.640.10:FF:000072">
    <property type="entry name" value="Putative cystathionine beta-lyase"/>
    <property type="match status" value="1"/>
</dbReference>
<name>A0A8J2T9D2_ZYGB2</name>
<dbReference type="Proteomes" id="UP000019375">
    <property type="component" value="Unassembled WGS sequence"/>
</dbReference>
<dbReference type="InterPro" id="IPR054542">
    <property type="entry name" value="Cys_met_metab_PP"/>
</dbReference>
<evidence type="ECO:0000256" key="4">
    <source>
        <dbReference type="RuleBase" id="RU362118"/>
    </source>
</evidence>
<dbReference type="SUPFAM" id="SSF53383">
    <property type="entry name" value="PLP-dependent transferases"/>
    <property type="match status" value="1"/>
</dbReference>
<evidence type="ECO:0000256" key="1">
    <source>
        <dbReference type="ARBA" id="ARBA00001933"/>
    </source>
</evidence>
<evidence type="ECO:0000256" key="2">
    <source>
        <dbReference type="ARBA" id="ARBA00022898"/>
    </source>
</evidence>
<dbReference type="Gene3D" id="3.90.1150.10">
    <property type="entry name" value="Aspartate Aminotransferase, domain 1"/>
    <property type="match status" value="1"/>
</dbReference>
<dbReference type="OrthoDB" id="3512640at2759"/>
<dbReference type="InterPro" id="IPR000277">
    <property type="entry name" value="Cys/Met-Metab_PyrdxlP-dep_enz"/>
</dbReference>
<evidence type="ECO:0000313" key="5">
    <source>
        <dbReference type="EMBL" id="CDF90703.1"/>
    </source>
</evidence>
<comment type="cofactor">
    <cofactor evidence="1 4">
        <name>pyridoxal 5'-phosphate</name>
        <dbReference type="ChEBI" id="CHEBI:597326"/>
    </cofactor>
</comment>
<dbReference type="PROSITE" id="PS00868">
    <property type="entry name" value="CYS_MET_METAB_PP"/>
    <property type="match status" value="1"/>
</dbReference>
<dbReference type="Gene3D" id="3.40.640.10">
    <property type="entry name" value="Type I PLP-dependent aspartate aminotransferase-like (Major domain)"/>
    <property type="match status" value="1"/>
</dbReference>
<dbReference type="PANTHER" id="PTHR11808:SF35">
    <property type="entry name" value="CYSTATHIONINE GAMMA-SYNTHASE (AFU_ORTHOLOGUE AFUA_7G01590)"/>
    <property type="match status" value="1"/>
</dbReference>
<keyword evidence="6" id="KW-1185">Reference proteome</keyword>
<comment type="similarity">
    <text evidence="4">Belongs to the trans-sulfuration enzymes family.</text>
</comment>
<proteinExistence type="inferred from homology"/>
<protein>
    <submittedName>
        <fullName evidence="5">ZYBA0S08-00958g1_1</fullName>
    </submittedName>
</protein>
<evidence type="ECO:0000313" key="6">
    <source>
        <dbReference type="Proteomes" id="UP000019375"/>
    </source>
</evidence>
<accession>A0A8J2T9D2</accession>
<dbReference type="FunFam" id="3.90.1150.10:FF:000066">
    <property type="entry name" value="Putative cystathionine beta-lyase"/>
    <property type="match status" value="1"/>
</dbReference>
<organism evidence="5 6">
    <name type="scientific">Zygosaccharomyces bailii (strain CLIB 213 / ATCC 58445 / CBS 680 / BCRC 21525 / NBRC 1098 / NCYC 1416 / NRRL Y-2227)</name>
    <dbReference type="NCBI Taxonomy" id="1333698"/>
    <lineage>
        <taxon>Eukaryota</taxon>
        <taxon>Fungi</taxon>
        <taxon>Dikarya</taxon>
        <taxon>Ascomycota</taxon>
        <taxon>Saccharomycotina</taxon>
        <taxon>Saccharomycetes</taxon>
        <taxon>Saccharomycetales</taxon>
        <taxon>Saccharomycetaceae</taxon>
        <taxon>Zygosaccharomyces</taxon>
    </lineage>
</organism>
<reference evidence="6" key="1">
    <citation type="journal article" date="2013" name="Genome Announc.">
        <title>Genome sequence of the food spoilage yeast Zygosaccharomyces bailii CLIB 213(T).</title>
        <authorList>
            <person name="Galeote V."/>
            <person name="Bigey F."/>
            <person name="Devillers H."/>
            <person name="Neuveglise C."/>
            <person name="Dequin S."/>
        </authorList>
    </citation>
    <scope>NUCLEOTIDE SEQUENCE [LARGE SCALE GENOMIC DNA]</scope>
    <source>
        <strain evidence="6">CLIB 213 / ATCC 58445 / CBS 680 / CCRC 21525 / NBRC 1098 / NCYC 1416 / NRRL Y-2227</strain>
    </source>
</reference>
<dbReference type="PANTHER" id="PTHR11808">
    <property type="entry name" value="TRANS-SULFURATION ENZYME FAMILY MEMBER"/>
    <property type="match status" value="1"/>
</dbReference>